<sequence>MANTAPAFPALFSDTGLSAASEGWHWKPEFTLSILTQGTMKLSLGGEEYDLRTGDGYFVNSGFLSHCASSGDICRQRTILFSSDLIGRMDPESGSCDIFFRKYVLPFSRKDAVPGVVLRKSEPEDNLLLNRIEQAWNSGNANAPDYELTVRDCISRILSEILHRPAVSGEAAEKYRRQEDRTKRILAYLEENFIEDLSIGELAVCAGISVSECLRCFRSVLHTTPIQYLKQYRLEKSAEMLASPEHTSENIADIARAVGFADMSYFTRAFRTRYRTTPSEWRKTHLQTP</sequence>
<evidence type="ECO:0000259" key="5">
    <source>
        <dbReference type="PROSITE" id="PS01124"/>
    </source>
</evidence>
<dbReference type="STRING" id="1526.SAMN02910262_01288"/>
<keyword evidence="7" id="KW-1185">Reference proteome</keyword>
<dbReference type="EMBL" id="FOIL01000021">
    <property type="protein sequence ID" value="SET49246.1"/>
    <property type="molecule type" value="Genomic_DNA"/>
</dbReference>
<reference evidence="6 7" key="1">
    <citation type="submission" date="2016-10" db="EMBL/GenBank/DDBJ databases">
        <authorList>
            <person name="de Groot N.N."/>
        </authorList>
    </citation>
    <scope>NUCLEOTIDE SEQUENCE [LARGE SCALE GENOMIC DNA]</scope>
    <source>
        <strain evidence="6 7">KH1P1</strain>
    </source>
</reference>
<dbReference type="PROSITE" id="PS00041">
    <property type="entry name" value="HTH_ARAC_FAMILY_1"/>
    <property type="match status" value="1"/>
</dbReference>
<dbReference type="SUPFAM" id="SSF51215">
    <property type="entry name" value="Regulatory protein AraC"/>
    <property type="match status" value="1"/>
</dbReference>
<evidence type="ECO:0000313" key="7">
    <source>
        <dbReference type="Proteomes" id="UP000199820"/>
    </source>
</evidence>
<evidence type="ECO:0000256" key="4">
    <source>
        <dbReference type="ARBA" id="ARBA00023163"/>
    </source>
</evidence>
<dbReference type="InterPro" id="IPR009057">
    <property type="entry name" value="Homeodomain-like_sf"/>
</dbReference>
<protein>
    <submittedName>
        <fullName evidence="6">AraC-type DNA-binding protein</fullName>
    </submittedName>
</protein>
<dbReference type="eggNOG" id="COG1917">
    <property type="taxonomic scope" value="Bacteria"/>
</dbReference>
<dbReference type="PROSITE" id="PS01124">
    <property type="entry name" value="HTH_ARAC_FAMILY_2"/>
    <property type="match status" value="1"/>
</dbReference>
<dbReference type="GO" id="GO:0003700">
    <property type="term" value="F:DNA-binding transcription factor activity"/>
    <property type="evidence" value="ECO:0007669"/>
    <property type="project" value="InterPro"/>
</dbReference>
<gene>
    <name evidence="6" type="ORF">SAMN04487771_102117</name>
</gene>
<evidence type="ECO:0000256" key="2">
    <source>
        <dbReference type="ARBA" id="ARBA00023125"/>
    </source>
</evidence>
<dbReference type="eggNOG" id="COG4977">
    <property type="taxonomic scope" value="Bacteria"/>
</dbReference>
<dbReference type="GO" id="GO:0043565">
    <property type="term" value="F:sequence-specific DNA binding"/>
    <property type="evidence" value="ECO:0007669"/>
    <property type="project" value="InterPro"/>
</dbReference>
<dbReference type="InterPro" id="IPR018060">
    <property type="entry name" value="HTH_AraC"/>
</dbReference>
<dbReference type="InterPro" id="IPR003313">
    <property type="entry name" value="AraC-bd"/>
</dbReference>
<dbReference type="RefSeq" id="WP_074649494.1">
    <property type="nucleotide sequence ID" value="NZ_FOIL01000021.1"/>
</dbReference>
<name>A0A1I0EV10_9FIRM</name>
<keyword evidence="2 6" id="KW-0238">DNA-binding</keyword>
<dbReference type="InterPro" id="IPR018062">
    <property type="entry name" value="HTH_AraC-typ_CS"/>
</dbReference>
<dbReference type="Gene3D" id="1.10.10.60">
    <property type="entry name" value="Homeodomain-like"/>
    <property type="match status" value="2"/>
</dbReference>
<accession>A0A1I0EV10</accession>
<evidence type="ECO:0000313" key="6">
    <source>
        <dbReference type="EMBL" id="SET49246.1"/>
    </source>
</evidence>
<dbReference type="PRINTS" id="PR00032">
    <property type="entry name" value="HTHARAC"/>
</dbReference>
<proteinExistence type="predicted"/>
<keyword evidence="1" id="KW-0805">Transcription regulation</keyword>
<dbReference type="Pfam" id="PF12833">
    <property type="entry name" value="HTH_18"/>
    <property type="match status" value="1"/>
</dbReference>
<feature type="domain" description="HTH araC/xylS-type" evidence="5">
    <location>
        <begin position="183"/>
        <end position="284"/>
    </location>
</feature>
<keyword evidence="4" id="KW-0804">Transcription</keyword>
<dbReference type="InterPro" id="IPR037923">
    <property type="entry name" value="HTH-like"/>
</dbReference>
<dbReference type="InterPro" id="IPR050204">
    <property type="entry name" value="AraC_XylS_family_regulators"/>
</dbReference>
<dbReference type="InterPro" id="IPR014710">
    <property type="entry name" value="RmlC-like_jellyroll"/>
</dbReference>
<dbReference type="SUPFAM" id="SSF46689">
    <property type="entry name" value="Homeodomain-like"/>
    <property type="match status" value="2"/>
</dbReference>
<dbReference type="SMART" id="SM00342">
    <property type="entry name" value="HTH_ARAC"/>
    <property type="match status" value="1"/>
</dbReference>
<dbReference type="Proteomes" id="UP000199820">
    <property type="component" value="Unassembled WGS sequence"/>
</dbReference>
<dbReference type="InterPro" id="IPR020449">
    <property type="entry name" value="Tscrpt_reg_AraC-type_HTH"/>
</dbReference>
<dbReference type="AlphaFoldDB" id="A0A1I0EV10"/>
<keyword evidence="3" id="KW-0010">Activator</keyword>
<organism evidence="6 7">
    <name type="scientific">[Clostridium] aminophilum</name>
    <dbReference type="NCBI Taxonomy" id="1526"/>
    <lineage>
        <taxon>Bacteria</taxon>
        <taxon>Bacillati</taxon>
        <taxon>Bacillota</taxon>
        <taxon>Clostridia</taxon>
        <taxon>Lachnospirales</taxon>
        <taxon>Lachnospiraceae</taxon>
    </lineage>
</organism>
<evidence type="ECO:0000256" key="3">
    <source>
        <dbReference type="ARBA" id="ARBA00023159"/>
    </source>
</evidence>
<dbReference type="PANTHER" id="PTHR46796">
    <property type="entry name" value="HTH-TYPE TRANSCRIPTIONAL ACTIVATOR RHAS-RELATED"/>
    <property type="match status" value="1"/>
</dbReference>
<dbReference type="Pfam" id="PF02311">
    <property type="entry name" value="AraC_binding"/>
    <property type="match status" value="1"/>
</dbReference>
<evidence type="ECO:0000256" key="1">
    <source>
        <dbReference type="ARBA" id="ARBA00023015"/>
    </source>
</evidence>
<dbReference type="Gene3D" id="2.60.120.10">
    <property type="entry name" value="Jelly Rolls"/>
    <property type="match status" value="1"/>
</dbReference>